<dbReference type="InterPro" id="IPR041726">
    <property type="entry name" value="ACAD10_11_N"/>
</dbReference>
<dbReference type="AlphaFoldDB" id="Q6FBZ4"/>
<dbReference type="SUPFAM" id="SSF56112">
    <property type="entry name" value="Protein kinase-like (PK-like)"/>
    <property type="match status" value="1"/>
</dbReference>
<feature type="domain" description="Aminoglycoside phosphotransferase" evidence="1">
    <location>
        <begin position="43"/>
        <end position="264"/>
    </location>
</feature>
<dbReference type="PANTHER" id="PTHR47829">
    <property type="entry name" value="HYDROLASE, PUTATIVE (AFU_ORTHOLOGUE AFUA_1G12880)-RELATED"/>
    <property type="match status" value="1"/>
</dbReference>
<dbReference type="EMBL" id="CR543861">
    <property type="protein sequence ID" value="CAG68417.1"/>
    <property type="molecule type" value="Genomic_DNA"/>
</dbReference>
<name>Q6FBZ4_ACIAD</name>
<dbReference type="Gene3D" id="3.90.1200.10">
    <property type="match status" value="1"/>
</dbReference>
<dbReference type="Gene3D" id="3.30.200.20">
    <property type="entry name" value="Phosphorylase Kinase, domain 1"/>
    <property type="match status" value="1"/>
</dbReference>
<dbReference type="eggNOG" id="COG3173">
    <property type="taxonomic scope" value="Bacteria"/>
</dbReference>
<dbReference type="PANTHER" id="PTHR47829:SF3">
    <property type="entry name" value="AMINOGLYCOSIDE PHOSPHOTRANSFERASE DOMAIN-CONTAINING PROTEIN"/>
    <property type="match status" value="1"/>
</dbReference>
<dbReference type="Pfam" id="PF01636">
    <property type="entry name" value="APH"/>
    <property type="match status" value="1"/>
</dbReference>
<dbReference type="STRING" id="202950.GCA_001485005_02013"/>
<dbReference type="InterPro" id="IPR002575">
    <property type="entry name" value="Aminoglycoside_PTrfase"/>
</dbReference>
<reference evidence="2 3" key="1">
    <citation type="journal article" date="2004" name="Nucleic Acids Res.">
        <title>Unique features revealed by the genome sequence of Acinetobacter sp. ADP1, a versatile and naturally transformation competent bacterium.</title>
        <authorList>
            <person name="Barbe V."/>
            <person name="Vallenet D."/>
            <person name="Fonknechten N."/>
            <person name="Kreimeyer A."/>
            <person name="Oztas S."/>
            <person name="Labarre L."/>
            <person name="Cruveiller S."/>
            <person name="Robert C."/>
            <person name="Duprat S."/>
            <person name="Wincker P."/>
            <person name="Ornston L.N."/>
            <person name="Weissenbach J."/>
            <person name="Marliere P."/>
            <person name="Cohen G.N."/>
            <person name="Medigue C."/>
        </authorList>
    </citation>
    <scope>NUCLEOTIDE SEQUENCE [LARGE SCALE GENOMIC DNA]</scope>
    <source>
        <strain evidence="3">ATCC 33305 / BD413 / ADP1</strain>
    </source>
</reference>
<dbReference type="Proteomes" id="UP000000430">
    <property type="component" value="Chromosome"/>
</dbReference>
<sequence>MMTSLNAQANTGVAAVRAGMELNKHAVIEWMRAHVSDFSGDIEISQFKGGQSVPTYQIKTPDASYVLRKKPNGALKGAHAVEREARIQTTLYQTGFPVAKIHGLCTDTSILGTEFYLMDKVEGRIFWDASFAEVSLQQRPLYFDAMNQTIAKLHSLDPIALKLEDYGKSGNYFERQIARWSKQYLNDPEAGHDSNMDMLIEWLPKHIPQGDETRIVHGDFRCDNMIFHPTEPKILAVLDWELSTLGHPLADFAYHAMMYQMPPDIVAGLVDTDIEAMNIPTEQEYIESYCARTGRQSISQWKFYVAFNFFRLAAIFHGIKGRVIRGSAASIHAQERAKSFPILARLAREAMEACQ</sequence>
<organism evidence="2 3">
    <name type="scientific">Acinetobacter baylyi (strain ATCC 33305 / BD413 / ADP1)</name>
    <dbReference type="NCBI Taxonomy" id="62977"/>
    <lineage>
        <taxon>Bacteria</taxon>
        <taxon>Pseudomonadati</taxon>
        <taxon>Pseudomonadota</taxon>
        <taxon>Gammaproteobacteria</taxon>
        <taxon>Moraxellales</taxon>
        <taxon>Moraxellaceae</taxon>
        <taxon>Acinetobacter</taxon>
    </lineage>
</organism>
<dbReference type="InterPro" id="IPR052898">
    <property type="entry name" value="ACAD10-like"/>
</dbReference>
<proteinExistence type="predicted"/>
<evidence type="ECO:0000259" key="1">
    <source>
        <dbReference type="Pfam" id="PF01636"/>
    </source>
</evidence>
<dbReference type="KEGG" id="aci:ACIAD1567"/>
<evidence type="ECO:0000313" key="3">
    <source>
        <dbReference type="Proteomes" id="UP000000430"/>
    </source>
</evidence>
<gene>
    <name evidence="2" type="ordered locus">ACIAD1567</name>
</gene>
<dbReference type="CDD" id="cd05154">
    <property type="entry name" value="ACAD10_11_N-like"/>
    <property type="match status" value="1"/>
</dbReference>
<accession>Q6FBZ4</accession>
<evidence type="ECO:0000313" key="2">
    <source>
        <dbReference type="EMBL" id="CAG68417.1"/>
    </source>
</evidence>
<dbReference type="HOGENOM" id="CLU_007526_0_1_6"/>
<protein>
    <recommendedName>
        <fullName evidence="1">Aminoglycoside phosphotransferase domain-containing protein</fullName>
    </recommendedName>
</protein>
<dbReference type="InterPro" id="IPR011009">
    <property type="entry name" value="Kinase-like_dom_sf"/>
</dbReference>